<organism evidence="3 4">
    <name type="scientific">Xiphophorus couchianus</name>
    <name type="common">Monterrey platyfish</name>
    <dbReference type="NCBI Taxonomy" id="32473"/>
    <lineage>
        <taxon>Eukaryota</taxon>
        <taxon>Metazoa</taxon>
        <taxon>Chordata</taxon>
        <taxon>Craniata</taxon>
        <taxon>Vertebrata</taxon>
        <taxon>Euteleostomi</taxon>
        <taxon>Actinopterygii</taxon>
        <taxon>Neopterygii</taxon>
        <taxon>Teleostei</taxon>
        <taxon>Neoteleostei</taxon>
        <taxon>Acanthomorphata</taxon>
        <taxon>Ovalentaria</taxon>
        <taxon>Atherinomorphae</taxon>
        <taxon>Cyprinodontiformes</taxon>
        <taxon>Poeciliidae</taxon>
        <taxon>Poeciliinae</taxon>
        <taxon>Xiphophorus</taxon>
    </lineage>
</organism>
<feature type="region of interest" description="Disordered" evidence="1">
    <location>
        <begin position="1117"/>
        <end position="1149"/>
    </location>
</feature>
<reference evidence="3" key="2">
    <citation type="submission" date="2025-09" db="UniProtKB">
        <authorList>
            <consortium name="Ensembl"/>
        </authorList>
    </citation>
    <scope>IDENTIFICATION</scope>
</reference>
<dbReference type="STRING" id="32473.ENSXCOP00000004245"/>
<dbReference type="GO" id="GO:0010369">
    <property type="term" value="C:chromocenter"/>
    <property type="evidence" value="ECO:0007669"/>
    <property type="project" value="TreeGrafter"/>
</dbReference>
<dbReference type="InterPro" id="IPR001739">
    <property type="entry name" value="Methyl_CpG_DNA-bd"/>
</dbReference>
<dbReference type="PANTHER" id="PTHR16112">
    <property type="entry name" value="METHYL-CPG BINDING PROTEIN, DROSOPHILA"/>
    <property type="match status" value="1"/>
</dbReference>
<proteinExistence type="predicted"/>
<protein>
    <recommendedName>
        <fullName evidence="2">MBD domain-containing protein</fullName>
    </recommendedName>
</protein>
<dbReference type="Proteomes" id="UP000261380">
    <property type="component" value="Unplaced"/>
</dbReference>
<evidence type="ECO:0000259" key="2">
    <source>
        <dbReference type="PROSITE" id="PS50982"/>
    </source>
</evidence>
<dbReference type="InterPro" id="IPR016177">
    <property type="entry name" value="DNA-bd_dom_sf"/>
</dbReference>
<feature type="compositionally biased region" description="Low complexity" evidence="1">
    <location>
        <begin position="594"/>
        <end position="607"/>
    </location>
</feature>
<feature type="region of interest" description="Disordered" evidence="1">
    <location>
        <begin position="594"/>
        <end position="632"/>
    </location>
</feature>
<feature type="compositionally biased region" description="Polar residues" evidence="1">
    <location>
        <begin position="614"/>
        <end position="632"/>
    </location>
</feature>
<dbReference type="SMART" id="SM00391">
    <property type="entry name" value="MBD"/>
    <property type="match status" value="1"/>
</dbReference>
<feature type="compositionally biased region" description="Pro residues" evidence="1">
    <location>
        <begin position="967"/>
        <end position="978"/>
    </location>
</feature>
<dbReference type="SUPFAM" id="SSF54171">
    <property type="entry name" value="DNA-binding domain"/>
    <property type="match status" value="1"/>
</dbReference>
<dbReference type="PANTHER" id="PTHR16112:SF17">
    <property type="entry name" value="METHYL-CPG-BINDING DOMAIN PROTEIN 6"/>
    <property type="match status" value="1"/>
</dbReference>
<feature type="region of interest" description="Disordered" evidence="1">
    <location>
        <begin position="1052"/>
        <end position="1075"/>
    </location>
</feature>
<dbReference type="GO" id="GO:0003677">
    <property type="term" value="F:DNA binding"/>
    <property type="evidence" value="ECO:0007669"/>
    <property type="project" value="InterPro"/>
</dbReference>
<dbReference type="GeneTree" id="ENSGT00530000064137"/>
<feature type="compositionally biased region" description="Polar residues" evidence="1">
    <location>
        <begin position="550"/>
        <end position="566"/>
    </location>
</feature>
<feature type="region of interest" description="Disordered" evidence="1">
    <location>
        <begin position="911"/>
        <end position="930"/>
    </location>
</feature>
<accession>A0A3B5L1N1</accession>
<feature type="domain" description="MBD" evidence="2">
    <location>
        <begin position="12"/>
        <end position="82"/>
    </location>
</feature>
<dbReference type="GO" id="GO:0005634">
    <property type="term" value="C:nucleus"/>
    <property type="evidence" value="ECO:0007669"/>
    <property type="project" value="TreeGrafter"/>
</dbReference>
<evidence type="ECO:0000313" key="4">
    <source>
        <dbReference type="Proteomes" id="UP000261380"/>
    </source>
</evidence>
<evidence type="ECO:0000256" key="1">
    <source>
        <dbReference type="SAM" id="MobiDB-lite"/>
    </source>
</evidence>
<feature type="compositionally biased region" description="Pro residues" evidence="1">
    <location>
        <begin position="345"/>
        <end position="357"/>
    </location>
</feature>
<feature type="compositionally biased region" description="Polar residues" evidence="1">
    <location>
        <begin position="660"/>
        <end position="669"/>
    </location>
</feature>
<dbReference type="AlphaFoldDB" id="A0A3B5L1N1"/>
<feature type="region of interest" description="Disordered" evidence="1">
    <location>
        <begin position="952"/>
        <end position="988"/>
    </location>
</feature>
<feature type="compositionally biased region" description="Low complexity" evidence="1">
    <location>
        <begin position="286"/>
        <end position="312"/>
    </location>
</feature>
<name>A0A3B5L1N1_9TELE</name>
<feature type="region of interest" description="Disordered" evidence="1">
    <location>
        <begin position="124"/>
        <end position="358"/>
    </location>
</feature>
<feature type="region of interest" description="Disordered" evidence="1">
    <location>
        <begin position="371"/>
        <end position="429"/>
    </location>
</feature>
<feature type="compositionally biased region" description="Polar residues" evidence="1">
    <location>
        <begin position="232"/>
        <end position="255"/>
    </location>
</feature>
<feature type="region of interest" description="Disordered" evidence="1">
    <location>
        <begin position="530"/>
        <end position="570"/>
    </location>
</feature>
<evidence type="ECO:0000313" key="3">
    <source>
        <dbReference type="Ensembl" id="ENSXCOP00000004245.1"/>
    </source>
</evidence>
<feature type="compositionally biased region" description="Polar residues" evidence="1">
    <location>
        <begin position="1013"/>
        <end position="1029"/>
    </location>
</feature>
<dbReference type="PROSITE" id="PS50982">
    <property type="entry name" value="MBD"/>
    <property type="match status" value="1"/>
</dbReference>
<reference evidence="3" key="1">
    <citation type="submission" date="2025-08" db="UniProtKB">
        <authorList>
            <consortium name="Ensembl"/>
        </authorList>
    </citation>
    <scope>IDENTIFICATION</scope>
</reference>
<feature type="compositionally biased region" description="Polar residues" evidence="1">
    <location>
        <begin position="371"/>
        <end position="411"/>
    </location>
</feature>
<feature type="compositionally biased region" description="Basic and acidic residues" evidence="1">
    <location>
        <begin position="129"/>
        <end position="149"/>
    </location>
</feature>
<dbReference type="GO" id="GO:0003682">
    <property type="term" value="F:chromatin binding"/>
    <property type="evidence" value="ECO:0007669"/>
    <property type="project" value="TreeGrafter"/>
</dbReference>
<keyword evidence="4" id="KW-1185">Reference proteome</keyword>
<feature type="compositionally biased region" description="Gly residues" evidence="1">
    <location>
        <begin position="314"/>
        <end position="328"/>
    </location>
</feature>
<dbReference type="Ensembl" id="ENSXCOT00000004292.1">
    <property type="protein sequence ID" value="ENSXCOP00000004245.1"/>
    <property type="gene ID" value="ENSXCOG00000003335.1"/>
</dbReference>
<feature type="compositionally biased region" description="Polar residues" evidence="1">
    <location>
        <begin position="185"/>
        <end position="196"/>
    </location>
</feature>
<feature type="region of interest" description="Disordered" evidence="1">
    <location>
        <begin position="650"/>
        <end position="685"/>
    </location>
</feature>
<feature type="compositionally biased region" description="Low complexity" evidence="1">
    <location>
        <begin position="215"/>
        <end position="226"/>
    </location>
</feature>
<feature type="region of interest" description="Disordered" evidence="1">
    <location>
        <begin position="1009"/>
        <end position="1036"/>
    </location>
</feature>
<sequence>MMGGSEIASRDKDAVHVAAIHVPIGWLRRAERGQVTYVSPSGTTLSTLDEVKAYLLTDGTCKCGLECPLIIHKVFNFSVGVKVEQNSQPSCKAEQDMTKLCNHRRKVVAMAALCRSMQASQLPFTNFHHPGDSGDPKKEHSERKEDERGLFYSKHNPVPTRGHNNLHPNPSPSPKSSHHFIYPYNGSSPVPNTGTNCHHPLDAFRRHHHHPPLPAASTASTSSSFPPHSPAQRSPHTPTPQNTSQGQITPKTPDTPSSPWLGHLSSPPPSSPMTLGGVRGGQTHYPLTPLSPSNSFSPSRSRHPSASPSSASEHGGGSTPAEGGGGLMGNNLPNRRKSASSSPHSPVPCGSPLPSPHFPKYKLEDILEQFKNSGNSSTNNHHILNPTNSSLPTNQSTSHPHAVSSKPTKGTVTPADSARPKGFGLSQSAPSNLSLGPLLNHHYSHQGKLPHPVSFPASTLLSAAAKAQLANQITQGSNASSSAGNLHSTLDVLKEAQQQQKVTNSTLHNSIASSSIASARDMLPLANGSTVTLENHHPSLPRLSTPPGHLSTSPLPNETRSFTTAPTPMPLSIDPPTQPLSALLHLLSVQNAQATASHSASAPSRPAEGGGHTNEPNLRQSPPSTSSNARTQQSRPLILLGGGFSTVQVEHEHLDPKTPPASTSPTFSVTAPHEGSHSPASSTGVGETAAPLALAEAFPFMNQEQLLQLLSSTGGLPSILDSTVLASLPLGGLWLGGQHAQLPPASVTPQPPLNLADNGHGELPLNLLGLLNPLAASAPSAGQEADLTERSSLQALLMASVLVGQQPTSLLPLSVLGHLNQISLEVPIQHSQQIPGTLEGLSLDKTSGLLDLTSGLLDITHGLLPLTTGAENPIQALQSLLLPAALPPPPAAFLPLGPALLTAALSSAELHSPPNTQLAPAQQTQHAQPQVGSDLLLPLSTLPASHEGLPASEIAPEVSPCPVSALGPPPAQESPPPAQRGSEGRSVIDPYTSFMDTIYTSFLQVSAKEQEDGSSSTNAPTLPQASAPISLSPRRACSLRNPDLSRLSLEAAAHSPAQGTPKPTEDGPTSPLQRKPVIEGHTHLEPPLHPIYLEEAKTDCTGPAAAVCPFVEMGVDRQGQHPHAGYLSPRDGRTGAAGGARRGRKRKQT</sequence>